<reference evidence="2 3" key="1">
    <citation type="journal article" date="2012" name="Genome Biol.">
        <title>The genome of the polar eukaryotic microalga coccomyxa subellipsoidea reveals traits of cold adaptation.</title>
        <authorList>
            <person name="Blanc G."/>
            <person name="Agarkova I."/>
            <person name="Grimwood J."/>
            <person name="Kuo A."/>
            <person name="Brueggeman A."/>
            <person name="Dunigan D."/>
            <person name="Gurnon J."/>
            <person name="Ladunga I."/>
            <person name="Lindquist E."/>
            <person name="Lucas S."/>
            <person name="Pangilinan J."/>
            <person name="Proschold T."/>
            <person name="Salamov A."/>
            <person name="Schmutz J."/>
            <person name="Weeks D."/>
            <person name="Yamada T."/>
            <person name="Claverie J.M."/>
            <person name="Grigoriev I."/>
            <person name="Van Etten J."/>
            <person name="Lomsadze A."/>
            <person name="Borodovsky M."/>
        </authorList>
    </citation>
    <scope>NUCLEOTIDE SEQUENCE [LARGE SCALE GENOMIC DNA]</scope>
    <source>
        <strain evidence="2 3">C-169</strain>
    </source>
</reference>
<organism evidence="2 3">
    <name type="scientific">Coccomyxa subellipsoidea (strain C-169)</name>
    <name type="common">Green microalga</name>
    <dbReference type="NCBI Taxonomy" id="574566"/>
    <lineage>
        <taxon>Eukaryota</taxon>
        <taxon>Viridiplantae</taxon>
        <taxon>Chlorophyta</taxon>
        <taxon>core chlorophytes</taxon>
        <taxon>Trebouxiophyceae</taxon>
        <taxon>Trebouxiophyceae incertae sedis</taxon>
        <taxon>Coccomyxaceae</taxon>
        <taxon>Coccomyxa</taxon>
        <taxon>Coccomyxa subellipsoidea</taxon>
    </lineage>
</organism>
<feature type="chain" id="PRO_5003636415" evidence="1">
    <location>
        <begin position="21"/>
        <end position="56"/>
    </location>
</feature>
<dbReference type="AlphaFoldDB" id="I0YK94"/>
<dbReference type="RefSeq" id="XP_005643357.1">
    <property type="nucleotide sequence ID" value="XM_005643300.1"/>
</dbReference>
<protein>
    <submittedName>
        <fullName evidence="2">Uncharacterized protein</fullName>
    </submittedName>
</protein>
<dbReference type="Proteomes" id="UP000007264">
    <property type="component" value="Unassembled WGS sequence"/>
</dbReference>
<dbReference type="KEGG" id="csl:COCSUDRAFT_34399"/>
<comment type="caution">
    <text evidence="2">The sequence shown here is derived from an EMBL/GenBank/DDBJ whole genome shotgun (WGS) entry which is preliminary data.</text>
</comment>
<proteinExistence type="predicted"/>
<evidence type="ECO:0000313" key="2">
    <source>
        <dbReference type="EMBL" id="EIE18813.1"/>
    </source>
</evidence>
<keyword evidence="3" id="KW-1185">Reference proteome</keyword>
<accession>I0YK94</accession>
<gene>
    <name evidence="2" type="ORF">COCSUDRAFT_34399</name>
</gene>
<name>I0YK94_COCSC</name>
<dbReference type="GeneID" id="17036963"/>
<evidence type="ECO:0000256" key="1">
    <source>
        <dbReference type="SAM" id="SignalP"/>
    </source>
</evidence>
<feature type="signal peptide" evidence="1">
    <location>
        <begin position="1"/>
        <end position="20"/>
    </location>
</feature>
<sequence>MPMLRCTVLCVLAVKGSVVCVLCQLMAVAAVTCRQSVDLVMGSFSPGWTQKGTAHT</sequence>
<dbReference type="EMBL" id="AGSI01000021">
    <property type="protein sequence ID" value="EIE18813.1"/>
    <property type="molecule type" value="Genomic_DNA"/>
</dbReference>
<evidence type="ECO:0000313" key="3">
    <source>
        <dbReference type="Proteomes" id="UP000007264"/>
    </source>
</evidence>
<keyword evidence="1" id="KW-0732">Signal</keyword>